<dbReference type="Gene3D" id="2.40.110.10">
    <property type="entry name" value="Butyryl-CoA Dehydrogenase, subunit A, domain 2"/>
    <property type="match status" value="1"/>
</dbReference>
<dbReference type="InterPro" id="IPR042099">
    <property type="entry name" value="ANL_N_sf"/>
</dbReference>
<dbReference type="EMBL" id="JAAFOW010000019">
    <property type="protein sequence ID" value="KAF5268954.1"/>
    <property type="molecule type" value="Genomic_DNA"/>
</dbReference>
<dbReference type="GO" id="GO:0033539">
    <property type="term" value="P:fatty acid beta-oxidation using acyl-CoA dehydrogenase"/>
    <property type="evidence" value="ECO:0007669"/>
    <property type="project" value="TreeGrafter"/>
</dbReference>
<feature type="domain" description="Acyl-CoA oxidase/dehydrogenase middle" evidence="9">
    <location>
        <begin position="726"/>
        <end position="828"/>
    </location>
</feature>
<dbReference type="PANTHER" id="PTHR48083:SF13">
    <property type="entry name" value="ACYL-COA DEHYDROGENASE FAMILY MEMBER 11"/>
    <property type="match status" value="1"/>
</dbReference>
<dbReference type="InterPro" id="IPR045851">
    <property type="entry name" value="AMP-bd_C_sf"/>
</dbReference>
<name>A0A8H5EQL3_FUSOX</name>
<feature type="domain" description="AMP-dependent synthetase/ligase" evidence="8">
    <location>
        <begin position="42"/>
        <end position="398"/>
    </location>
</feature>
<comment type="caution">
    <text evidence="12">The sequence shown here is derived from an EMBL/GenBank/DDBJ whole genome shotgun (WGS) entry which is preliminary data.</text>
</comment>
<dbReference type="InterPro" id="IPR046373">
    <property type="entry name" value="Acyl-CoA_Oxase/DH_mid-dom_sf"/>
</dbReference>
<evidence type="ECO:0000259" key="11">
    <source>
        <dbReference type="Pfam" id="PF13193"/>
    </source>
</evidence>
<dbReference type="FunFam" id="2.40.110.10:FF:000002">
    <property type="entry name" value="Acyl-CoA dehydrogenase fadE12"/>
    <property type="match status" value="1"/>
</dbReference>
<keyword evidence="5" id="KW-0274">FAD</keyword>
<dbReference type="SUPFAM" id="SSF47203">
    <property type="entry name" value="Acyl-CoA dehydrogenase C-terminal domain-like"/>
    <property type="match status" value="1"/>
</dbReference>
<dbReference type="SUPFAM" id="SSF56645">
    <property type="entry name" value="Acyl-CoA dehydrogenase NM domain-like"/>
    <property type="match status" value="1"/>
</dbReference>
<dbReference type="PANTHER" id="PTHR48083">
    <property type="entry name" value="MEDIUM-CHAIN SPECIFIC ACYL-COA DEHYDROGENASE, MITOCHONDRIAL-RELATED"/>
    <property type="match status" value="1"/>
</dbReference>
<feature type="domain" description="AMP-binding enzyme C-terminal" evidence="11">
    <location>
        <begin position="449"/>
        <end position="528"/>
    </location>
</feature>
<dbReference type="InterPro" id="IPR000873">
    <property type="entry name" value="AMP-dep_synth/lig_dom"/>
</dbReference>
<dbReference type="InterPro" id="IPR006091">
    <property type="entry name" value="Acyl-CoA_Oxase/DH_mid-dom"/>
</dbReference>
<dbReference type="GO" id="GO:0003995">
    <property type="term" value="F:acyl-CoA dehydrogenase activity"/>
    <property type="evidence" value="ECO:0007669"/>
    <property type="project" value="TreeGrafter"/>
</dbReference>
<feature type="domain" description="Acyl-CoA dehydrogenase/oxidase N-terminal" evidence="10">
    <location>
        <begin position="629"/>
        <end position="722"/>
    </location>
</feature>
<dbReference type="InterPro" id="IPR050741">
    <property type="entry name" value="Acyl-CoA_dehydrogenase"/>
</dbReference>
<dbReference type="SUPFAM" id="SSF56801">
    <property type="entry name" value="Acetyl-CoA synthetase-like"/>
    <property type="match status" value="1"/>
</dbReference>
<protein>
    <submittedName>
        <fullName evidence="12">Uncharacterized protein</fullName>
    </submittedName>
</protein>
<dbReference type="GO" id="GO:0050660">
    <property type="term" value="F:flavin adenine dinucleotide binding"/>
    <property type="evidence" value="ECO:0007669"/>
    <property type="project" value="InterPro"/>
</dbReference>
<dbReference type="InterPro" id="IPR013786">
    <property type="entry name" value="AcylCoA_DH/ox_N"/>
</dbReference>
<dbReference type="InterPro" id="IPR037069">
    <property type="entry name" value="AcylCoA_DH/ox_N_sf"/>
</dbReference>
<dbReference type="InterPro" id="IPR036250">
    <property type="entry name" value="AcylCo_DH-like_C"/>
</dbReference>
<dbReference type="Pfam" id="PF00501">
    <property type="entry name" value="AMP-binding"/>
    <property type="match status" value="1"/>
</dbReference>
<comment type="subunit">
    <text evidence="3">Homodimer.</text>
</comment>
<dbReference type="Pfam" id="PF02771">
    <property type="entry name" value="Acyl-CoA_dh_N"/>
    <property type="match status" value="1"/>
</dbReference>
<evidence type="ECO:0000256" key="5">
    <source>
        <dbReference type="ARBA" id="ARBA00022827"/>
    </source>
</evidence>
<evidence type="ECO:0000313" key="13">
    <source>
        <dbReference type="Proteomes" id="UP000558688"/>
    </source>
</evidence>
<evidence type="ECO:0000256" key="4">
    <source>
        <dbReference type="ARBA" id="ARBA00022630"/>
    </source>
</evidence>
<dbReference type="Pfam" id="PF02770">
    <property type="entry name" value="Acyl-CoA_dh_M"/>
    <property type="match status" value="1"/>
</dbReference>
<sequence>MVYQSKNPKISFSPKQTLWSWLLESKPLASDSNAPGFTDAISKKHLTYQTLKNYATTLSSILVTGYGLKENDTTIVYGKNSIWYPVATLAAIRVGAVACGVSPDYTVDELSYSLKTSKAKVIFATVENLDRAQAAAAKVGIPRGNVVLLEGSSKGVTSIQELLENSAGLAPVPSFQVPEGKTNRDICGFLCFSSGTTGLPKAVMISHANIIAQCIQIKDITLSSHDRVLAALPFYHITGIIHQLHLPIHLNASVYVLSKFTLDSLLQTVSENKIKELLIVPPILIRLVREPEIVAKYDLSHVERFSSGAAPLSREILDLLEKAFPGTGFKQGYGMTESCSAIVSHPPSKYAYKYADRVGMLVGSTEVRIVDLETGKDCEVGKSGEIWARGPQMAMGYLDNPKATRETFDKDGFLHTGDIGHFDDEGLLSITDRLKEMIKVKGIGVAPAELENILLGHPHVNDVAVCGIPDERAGERPKAFVVLKSEEALRPIEAAREIFEYVKKEKARYKWLQEIEIVSIIPKSPAGKVLRRKLREMGTSDNKNIVVKDIRAPVPSYIALADFPYYQISRPTIVINTMDLPASARIPIAFSEQVSKKAQKTLDEVELFVQEKCIPADAVFAQMLGNKPRERFAAHPRILEDLKYEAKRRGLWNLFLPKSHYAEGSGYSNLEYGLMAEQLGKSQIASEAMNCSAPDTGNMEVLAKFGNAAQKKEWLEPLLEGKIRSAFLMTEPDVASSDATNIQFEMKRDGDSYILNGSKWWSSGAGDPRCELYIVMGKTDPSNPNTHRQQSVLLVPARSAGITVHRMLSVFGYDDAPHGHGHISFNNVRIPASSLVLGEGQGFEIIQGRLGPGRIHHTMRCIGAAERALDLILNRIHDPSKTPFGKMLHEHGHVTTEVAKARLGIDASRLVVLNAAVKIDKADAKSALKEISEAKILVPSMLCKILDSAIQIYGGAGVSQDTPLAYMWASARTMRLVDGPDEVHMLQLGRRESRRADYVRARIQVQKDLEEKLFQLYDLQKADPLEMGWTSETKPKL</sequence>
<evidence type="ECO:0000313" key="12">
    <source>
        <dbReference type="EMBL" id="KAF5268954.1"/>
    </source>
</evidence>
<accession>A0A8H5EQL3</accession>
<keyword evidence="6" id="KW-0560">Oxidoreductase</keyword>
<comment type="similarity">
    <text evidence="2">Belongs to the acyl-CoA dehydrogenase family.</text>
</comment>
<dbReference type="Proteomes" id="UP000558688">
    <property type="component" value="Unassembled WGS sequence"/>
</dbReference>
<feature type="domain" description="Acyl-CoA dehydrogenase/oxidase C-terminal" evidence="7">
    <location>
        <begin position="840"/>
        <end position="991"/>
    </location>
</feature>
<evidence type="ECO:0000259" key="9">
    <source>
        <dbReference type="Pfam" id="PF02770"/>
    </source>
</evidence>
<dbReference type="PROSITE" id="PS00455">
    <property type="entry name" value="AMP_BINDING"/>
    <property type="match status" value="1"/>
</dbReference>
<evidence type="ECO:0000256" key="2">
    <source>
        <dbReference type="ARBA" id="ARBA00009347"/>
    </source>
</evidence>
<dbReference type="GO" id="GO:0005737">
    <property type="term" value="C:cytoplasm"/>
    <property type="evidence" value="ECO:0007669"/>
    <property type="project" value="TreeGrafter"/>
</dbReference>
<dbReference type="InterPro" id="IPR020845">
    <property type="entry name" value="AMP-binding_CS"/>
</dbReference>
<evidence type="ECO:0000256" key="3">
    <source>
        <dbReference type="ARBA" id="ARBA00011738"/>
    </source>
</evidence>
<evidence type="ECO:0000256" key="1">
    <source>
        <dbReference type="ARBA" id="ARBA00001974"/>
    </source>
</evidence>
<dbReference type="Gene3D" id="3.40.50.12780">
    <property type="entry name" value="N-terminal domain of ligase-like"/>
    <property type="match status" value="1"/>
</dbReference>
<comment type="cofactor">
    <cofactor evidence="1">
        <name>FAD</name>
        <dbReference type="ChEBI" id="CHEBI:57692"/>
    </cofactor>
</comment>
<proteinExistence type="inferred from homology"/>
<evidence type="ECO:0000259" key="8">
    <source>
        <dbReference type="Pfam" id="PF00501"/>
    </source>
</evidence>
<reference evidence="12" key="1">
    <citation type="submission" date="2020-02" db="EMBL/GenBank/DDBJ databases">
        <title>Identification and distribution of gene clusters putatively required for synthesis of sphingolipid metabolism inhibitors in phylogenetically diverse species of the filamentous fungus Fusarium.</title>
        <authorList>
            <person name="Kim H.-S."/>
            <person name="Busman M."/>
            <person name="Brown D.W."/>
            <person name="Divon H."/>
            <person name="Uhlig S."/>
            <person name="Proctor R.H."/>
        </authorList>
    </citation>
    <scope>NUCLEOTIDE SEQUENCE [LARGE SCALE GENOMIC DNA]</scope>
    <source>
        <strain evidence="12">NRRL 39464</strain>
    </source>
</reference>
<dbReference type="Pfam" id="PF00441">
    <property type="entry name" value="Acyl-CoA_dh_1"/>
    <property type="match status" value="1"/>
</dbReference>
<dbReference type="Gene3D" id="1.10.540.10">
    <property type="entry name" value="Acyl-CoA dehydrogenase/oxidase, N-terminal domain"/>
    <property type="match status" value="1"/>
</dbReference>
<dbReference type="Pfam" id="PF13193">
    <property type="entry name" value="AMP-binding_C"/>
    <property type="match status" value="1"/>
</dbReference>
<dbReference type="InterPro" id="IPR009100">
    <property type="entry name" value="AcylCoA_DH/oxidase_NM_dom_sf"/>
</dbReference>
<dbReference type="CDD" id="cd05911">
    <property type="entry name" value="Firefly_Luc_like"/>
    <property type="match status" value="1"/>
</dbReference>
<keyword evidence="4" id="KW-0285">Flavoprotein</keyword>
<dbReference type="InterPro" id="IPR009075">
    <property type="entry name" value="AcylCo_DH/oxidase_C"/>
</dbReference>
<evidence type="ECO:0000259" key="10">
    <source>
        <dbReference type="Pfam" id="PF02771"/>
    </source>
</evidence>
<evidence type="ECO:0000259" key="7">
    <source>
        <dbReference type="Pfam" id="PF00441"/>
    </source>
</evidence>
<gene>
    <name evidence="12" type="ORF">FOXYS1_149</name>
</gene>
<dbReference type="Gene3D" id="1.20.140.10">
    <property type="entry name" value="Butyryl-CoA Dehydrogenase, subunit A, domain 3"/>
    <property type="match status" value="1"/>
</dbReference>
<dbReference type="Gene3D" id="3.30.300.30">
    <property type="match status" value="1"/>
</dbReference>
<evidence type="ECO:0000256" key="6">
    <source>
        <dbReference type="ARBA" id="ARBA00023002"/>
    </source>
</evidence>
<organism evidence="12 13">
    <name type="scientific">Fusarium oxysporum</name>
    <name type="common">Fusarium vascular wilt</name>
    <dbReference type="NCBI Taxonomy" id="5507"/>
    <lineage>
        <taxon>Eukaryota</taxon>
        <taxon>Fungi</taxon>
        <taxon>Dikarya</taxon>
        <taxon>Ascomycota</taxon>
        <taxon>Pezizomycotina</taxon>
        <taxon>Sordariomycetes</taxon>
        <taxon>Hypocreomycetidae</taxon>
        <taxon>Hypocreales</taxon>
        <taxon>Nectriaceae</taxon>
        <taxon>Fusarium</taxon>
        <taxon>Fusarium oxysporum species complex</taxon>
    </lineage>
</organism>
<dbReference type="InterPro" id="IPR025110">
    <property type="entry name" value="AMP-bd_C"/>
</dbReference>
<dbReference type="AlphaFoldDB" id="A0A8H5EQL3"/>